<evidence type="ECO:0000256" key="1">
    <source>
        <dbReference type="SAM" id="MobiDB-lite"/>
    </source>
</evidence>
<protein>
    <submittedName>
        <fullName evidence="2">Uncharacterized protein</fullName>
    </submittedName>
</protein>
<evidence type="ECO:0000313" key="3">
    <source>
        <dbReference type="Proteomes" id="UP000314294"/>
    </source>
</evidence>
<organism evidence="2 3">
    <name type="scientific">Liparis tanakae</name>
    <name type="common">Tanaka's snailfish</name>
    <dbReference type="NCBI Taxonomy" id="230148"/>
    <lineage>
        <taxon>Eukaryota</taxon>
        <taxon>Metazoa</taxon>
        <taxon>Chordata</taxon>
        <taxon>Craniata</taxon>
        <taxon>Vertebrata</taxon>
        <taxon>Euteleostomi</taxon>
        <taxon>Actinopterygii</taxon>
        <taxon>Neopterygii</taxon>
        <taxon>Teleostei</taxon>
        <taxon>Neoteleostei</taxon>
        <taxon>Acanthomorphata</taxon>
        <taxon>Eupercaria</taxon>
        <taxon>Perciformes</taxon>
        <taxon>Cottioidei</taxon>
        <taxon>Cottales</taxon>
        <taxon>Liparidae</taxon>
        <taxon>Liparis</taxon>
    </lineage>
</organism>
<gene>
    <name evidence="2" type="ORF">EYF80_025874</name>
</gene>
<sequence>MEANRDLRQQWSGRGVPIKPREDGKKKTTLLLDRFQSPAVSANHTVTPLTPLISAALSSPTHHSTLHLSPHHRLGCYLSLWRKRRRRRRLVTR</sequence>
<keyword evidence="3" id="KW-1185">Reference proteome</keyword>
<accession>A0A4Z2HEA4</accession>
<name>A0A4Z2HEA4_9TELE</name>
<proteinExistence type="predicted"/>
<dbReference type="Proteomes" id="UP000314294">
    <property type="component" value="Unassembled WGS sequence"/>
</dbReference>
<reference evidence="2 3" key="1">
    <citation type="submission" date="2019-03" db="EMBL/GenBank/DDBJ databases">
        <title>First draft genome of Liparis tanakae, snailfish: a comprehensive survey of snailfish specific genes.</title>
        <authorList>
            <person name="Kim W."/>
            <person name="Song I."/>
            <person name="Jeong J.-H."/>
            <person name="Kim D."/>
            <person name="Kim S."/>
            <person name="Ryu S."/>
            <person name="Song J.Y."/>
            <person name="Lee S.K."/>
        </authorList>
    </citation>
    <scope>NUCLEOTIDE SEQUENCE [LARGE SCALE GENOMIC DNA]</scope>
    <source>
        <tissue evidence="2">Muscle</tissue>
    </source>
</reference>
<feature type="region of interest" description="Disordered" evidence="1">
    <location>
        <begin position="1"/>
        <end position="25"/>
    </location>
</feature>
<evidence type="ECO:0000313" key="2">
    <source>
        <dbReference type="EMBL" id="TNN63941.1"/>
    </source>
</evidence>
<dbReference type="AlphaFoldDB" id="A0A4Z2HEA4"/>
<dbReference type="EMBL" id="SRLO01000262">
    <property type="protein sequence ID" value="TNN63941.1"/>
    <property type="molecule type" value="Genomic_DNA"/>
</dbReference>
<comment type="caution">
    <text evidence="2">The sequence shown here is derived from an EMBL/GenBank/DDBJ whole genome shotgun (WGS) entry which is preliminary data.</text>
</comment>